<accession>A0ABU3LCM2</accession>
<keyword evidence="1" id="KW-0812">Transmembrane</keyword>
<dbReference type="EMBL" id="JAVTTO010000001">
    <property type="protein sequence ID" value="MDT7831476.1"/>
    <property type="molecule type" value="Genomic_DNA"/>
</dbReference>
<protein>
    <recommendedName>
        <fullName evidence="4">Gram-positive cocci surface proteins LPxTG domain-containing protein</fullName>
    </recommendedName>
</protein>
<gene>
    <name evidence="2" type="ORF">RQM59_03735</name>
</gene>
<evidence type="ECO:0000313" key="2">
    <source>
        <dbReference type="EMBL" id="MDT7831476.1"/>
    </source>
</evidence>
<keyword evidence="1" id="KW-1133">Transmembrane helix</keyword>
<dbReference type="RefSeq" id="WP_349240720.1">
    <property type="nucleotide sequence ID" value="NZ_JAVTTO010000001.1"/>
</dbReference>
<organism evidence="2 3">
    <name type="scientific">Asprobacillus argus</name>
    <dbReference type="NCBI Taxonomy" id="3076534"/>
    <lineage>
        <taxon>Bacteria</taxon>
        <taxon>Pseudomonadati</taxon>
        <taxon>Bacteroidota</taxon>
        <taxon>Flavobacteriia</taxon>
        <taxon>Flavobacteriales</taxon>
        <taxon>Flavobacteriaceae</taxon>
        <taxon>Asprobacillus</taxon>
    </lineage>
</organism>
<feature type="transmembrane region" description="Helical" evidence="1">
    <location>
        <begin position="20"/>
        <end position="39"/>
    </location>
</feature>
<keyword evidence="3" id="KW-1185">Reference proteome</keyword>
<evidence type="ECO:0000313" key="3">
    <source>
        <dbReference type="Proteomes" id="UP001257277"/>
    </source>
</evidence>
<reference evidence="2 3" key="1">
    <citation type="submission" date="2023-09" db="EMBL/GenBank/DDBJ databases">
        <title>Novel taxa isolated from Blanes Bay.</title>
        <authorList>
            <person name="Rey-Velasco X."/>
            <person name="Lucena T."/>
        </authorList>
    </citation>
    <scope>NUCLEOTIDE SEQUENCE [LARGE SCALE GENOMIC DNA]</scope>
    <source>
        <strain evidence="2 3">S356</strain>
    </source>
</reference>
<proteinExistence type="predicted"/>
<dbReference type="Proteomes" id="UP001257277">
    <property type="component" value="Unassembled WGS sequence"/>
</dbReference>
<evidence type="ECO:0000256" key="1">
    <source>
        <dbReference type="SAM" id="Phobius"/>
    </source>
</evidence>
<evidence type="ECO:0008006" key="4">
    <source>
        <dbReference type="Google" id="ProtNLM"/>
    </source>
</evidence>
<sequence>MLLQIMPTDTIQEATASSTLFFSVVLVIFILGAIAFFFASKKVKK</sequence>
<keyword evidence="1" id="KW-0472">Membrane</keyword>
<comment type="caution">
    <text evidence="2">The sequence shown here is derived from an EMBL/GenBank/DDBJ whole genome shotgun (WGS) entry which is preliminary data.</text>
</comment>
<name>A0ABU3LCM2_9FLAO</name>